<sequence length="121" mass="14444">MMKRFSFFEKRVRKKVFLLQAFPRPARLSQLEKKLKKEGRKLLSYMPEAVELDAEPMRERVRAIAKNCKKCVIFDLKKLMLNEAGNFTVLHPKTHLRYFDQARHLTWIGRKLVEPIFIKLA</sequence>
<protein>
    <recommendedName>
        <fullName evidence="1">SGNH domain-containing protein</fullName>
    </recommendedName>
</protein>
<feature type="non-terminal residue" evidence="2">
    <location>
        <position position="121"/>
    </location>
</feature>
<dbReference type="Pfam" id="PF19040">
    <property type="entry name" value="SGNH"/>
    <property type="match status" value="1"/>
</dbReference>
<evidence type="ECO:0000259" key="1">
    <source>
        <dbReference type="Pfam" id="PF19040"/>
    </source>
</evidence>
<dbReference type="Proteomes" id="UP001432322">
    <property type="component" value="Unassembled WGS sequence"/>
</dbReference>
<proteinExistence type="predicted"/>
<name>A0AAV5VR24_9BILA</name>
<keyword evidence="3" id="KW-1185">Reference proteome</keyword>
<evidence type="ECO:0000313" key="2">
    <source>
        <dbReference type="EMBL" id="GMT20229.1"/>
    </source>
</evidence>
<dbReference type="PANTHER" id="PTHR23028">
    <property type="entry name" value="ACETYLTRANSFERASE"/>
    <property type="match status" value="1"/>
</dbReference>
<organism evidence="2 3">
    <name type="scientific">Pristionchus fissidentatus</name>
    <dbReference type="NCBI Taxonomy" id="1538716"/>
    <lineage>
        <taxon>Eukaryota</taxon>
        <taxon>Metazoa</taxon>
        <taxon>Ecdysozoa</taxon>
        <taxon>Nematoda</taxon>
        <taxon>Chromadorea</taxon>
        <taxon>Rhabditida</taxon>
        <taxon>Rhabditina</taxon>
        <taxon>Diplogasteromorpha</taxon>
        <taxon>Diplogasteroidea</taxon>
        <taxon>Neodiplogasteridae</taxon>
        <taxon>Pristionchus</taxon>
    </lineage>
</organism>
<dbReference type="GO" id="GO:0016020">
    <property type="term" value="C:membrane"/>
    <property type="evidence" value="ECO:0007669"/>
    <property type="project" value="TreeGrafter"/>
</dbReference>
<dbReference type="GO" id="GO:0000271">
    <property type="term" value="P:polysaccharide biosynthetic process"/>
    <property type="evidence" value="ECO:0007669"/>
    <property type="project" value="TreeGrafter"/>
</dbReference>
<dbReference type="InterPro" id="IPR043968">
    <property type="entry name" value="SGNH"/>
</dbReference>
<comment type="caution">
    <text evidence="2">The sequence shown here is derived from an EMBL/GenBank/DDBJ whole genome shotgun (WGS) entry which is preliminary data.</text>
</comment>
<dbReference type="PANTHER" id="PTHR23028:SF127">
    <property type="entry name" value="ACYL_TRANSF_3 DOMAIN-CONTAINING PROTEIN-RELATED"/>
    <property type="match status" value="1"/>
</dbReference>
<gene>
    <name evidence="2" type="ORF">PFISCL1PPCAC_11526</name>
</gene>
<feature type="domain" description="SGNH" evidence="1">
    <location>
        <begin position="10"/>
        <end position="118"/>
    </location>
</feature>
<evidence type="ECO:0000313" key="3">
    <source>
        <dbReference type="Proteomes" id="UP001432322"/>
    </source>
</evidence>
<dbReference type="AlphaFoldDB" id="A0AAV5VR24"/>
<accession>A0AAV5VR24</accession>
<dbReference type="EMBL" id="BTSY01000003">
    <property type="protein sequence ID" value="GMT20229.1"/>
    <property type="molecule type" value="Genomic_DNA"/>
</dbReference>
<dbReference type="InterPro" id="IPR050879">
    <property type="entry name" value="Acyltransferase_3"/>
</dbReference>
<reference evidence="2" key="1">
    <citation type="submission" date="2023-10" db="EMBL/GenBank/DDBJ databases">
        <title>Genome assembly of Pristionchus species.</title>
        <authorList>
            <person name="Yoshida K."/>
            <person name="Sommer R.J."/>
        </authorList>
    </citation>
    <scope>NUCLEOTIDE SEQUENCE</scope>
    <source>
        <strain evidence="2">RS5133</strain>
    </source>
</reference>